<dbReference type="EMBL" id="JWZX01003026">
    <property type="protein sequence ID" value="KOO25027.1"/>
    <property type="molecule type" value="Genomic_DNA"/>
</dbReference>
<dbReference type="PIRSF" id="PIRSF007764">
    <property type="entry name" value="Sld5"/>
    <property type="match status" value="1"/>
</dbReference>
<dbReference type="InterPro" id="IPR008591">
    <property type="entry name" value="GINS_Sld5"/>
</dbReference>
<keyword evidence="1" id="KW-0539">Nucleus</keyword>
<dbReference type="PANTHER" id="PTHR21206:SF0">
    <property type="entry name" value="DNA REPLICATION COMPLEX GINS PROTEIN SLD5"/>
    <property type="match status" value="1"/>
</dbReference>
<keyword evidence="1" id="KW-0235">DNA replication</keyword>
<evidence type="ECO:0000313" key="4">
    <source>
        <dbReference type="Proteomes" id="UP000037460"/>
    </source>
</evidence>
<dbReference type="GO" id="GO:0000727">
    <property type="term" value="P:double-strand break repair via break-induced replication"/>
    <property type="evidence" value="ECO:0007669"/>
    <property type="project" value="TreeGrafter"/>
</dbReference>
<dbReference type="SUPFAM" id="SSF158573">
    <property type="entry name" value="GINS helical bundle-like"/>
    <property type="match status" value="1"/>
</dbReference>
<gene>
    <name evidence="3" type="ORF">Ctob_002541</name>
</gene>
<dbReference type="CDD" id="cd11711">
    <property type="entry name" value="GINS_A_Sld5"/>
    <property type="match status" value="1"/>
</dbReference>
<dbReference type="PANTHER" id="PTHR21206">
    <property type="entry name" value="SLD5 PROTEIN"/>
    <property type="match status" value="1"/>
</dbReference>
<comment type="function">
    <text evidence="1">The GINS complex plays an essential role in the initiation of DNA replication.</text>
</comment>
<comment type="similarity">
    <text evidence="1">Belongs to the GINS4/SLD5 family.</text>
</comment>
<comment type="caution">
    <text evidence="3">The sequence shown here is derived from an EMBL/GenBank/DDBJ whole genome shotgun (WGS) entry which is preliminary data.</text>
</comment>
<dbReference type="InterPro" id="IPR036224">
    <property type="entry name" value="GINS_bundle-like_dom_sf"/>
</dbReference>
<comment type="subcellular location">
    <subcellularLocation>
        <location evidence="1">Nucleus</location>
    </subcellularLocation>
</comment>
<dbReference type="Pfam" id="PF16922">
    <property type="entry name" value="SLD5_C"/>
    <property type="match status" value="1"/>
</dbReference>
<dbReference type="SUPFAM" id="SSF160059">
    <property type="entry name" value="PriA/YqbF domain"/>
    <property type="match status" value="1"/>
</dbReference>
<sequence>MADFDDAPSSSTSDDIERLRIVCVNERFAPELLPHEAELIKRLQDMVEEQEKRISELRADQSQSRLIYELEKERVMYRLSSYLKARICKIKRLALYLASPEGADARSHMTDKEQTFHNKYVELYKEHVMLEAWGHASAQALPPRVKDIASAAELLAKPPNIQTHVFCVATRACDPIVLSSGRVVDQLARGEVAMLPYAPLRPLLANGDVQLC</sequence>
<reference evidence="4" key="1">
    <citation type="journal article" date="2015" name="PLoS Genet.">
        <title>Genome Sequence and Transcriptome Analyses of Chrysochromulina tobin: Metabolic Tools for Enhanced Algal Fitness in the Prominent Order Prymnesiales (Haptophyceae).</title>
        <authorList>
            <person name="Hovde B.T."/>
            <person name="Deodato C.R."/>
            <person name="Hunsperger H.M."/>
            <person name="Ryken S.A."/>
            <person name="Yost W."/>
            <person name="Jha R.K."/>
            <person name="Patterson J."/>
            <person name="Monnat R.J. Jr."/>
            <person name="Barlow S.B."/>
            <person name="Starkenburg S.R."/>
            <person name="Cattolico R.A."/>
        </authorList>
    </citation>
    <scope>NUCLEOTIDE SEQUENCE</scope>
    <source>
        <strain evidence="4">CCMP291</strain>
    </source>
</reference>
<accession>A0A0M0JFA0</accession>
<dbReference type="AlphaFoldDB" id="A0A0M0JFA0"/>
<keyword evidence="4" id="KW-1185">Reference proteome</keyword>
<evidence type="ECO:0000256" key="1">
    <source>
        <dbReference type="PIRNR" id="PIRNR007764"/>
    </source>
</evidence>
<dbReference type="Gene3D" id="3.40.5.60">
    <property type="match status" value="1"/>
</dbReference>
<organism evidence="3 4">
    <name type="scientific">Chrysochromulina tobinii</name>
    <dbReference type="NCBI Taxonomy" id="1460289"/>
    <lineage>
        <taxon>Eukaryota</taxon>
        <taxon>Haptista</taxon>
        <taxon>Haptophyta</taxon>
        <taxon>Prymnesiophyceae</taxon>
        <taxon>Prymnesiales</taxon>
        <taxon>Chrysochromulinaceae</taxon>
        <taxon>Chrysochromulina</taxon>
    </lineage>
</organism>
<protein>
    <recommendedName>
        <fullName evidence="1">DNA replication complex GINS protein SLD5</fullName>
    </recommendedName>
</protein>
<dbReference type="InterPro" id="IPR031633">
    <property type="entry name" value="SLD5_C"/>
</dbReference>
<evidence type="ECO:0000313" key="3">
    <source>
        <dbReference type="EMBL" id="KOO25027.1"/>
    </source>
</evidence>
<dbReference type="GO" id="GO:0006261">
    <property type="term" value="P:DNA-templated DNA replication"/>
    <property type="evidence" value="ECO:0007669"/>
    <property type="project" value="InterPro"/>
</dbReference>
<dbReference type="GO" id="GO:0000811">
    <property type="term" value="C:GINS complex"/>
    <property type="evidence" value="ECO:0007669"/>
    <property type="project" value="UniProtKB-UniRule"/>
</dbReference>
<feature type="domain" description="DNA replication complex GINS protein SLD5 C-terminal" evidence="2">
    <location>
        <begin position="159"/>
        <end position="211"/>
    </location>
</feature>
<dbReference type="Proteomes" id="UP000037460">
    <property type="component" value="Unassembled WGS sequence"/>
</dbReference>
<name>A0A0M0JFA0_9EUKA</name>
<dbReference type="InterPro" id="IPR038749">
    <property type="entry name" value="Sld5_GINS_A"/>
</dbReference>
<dbReference type="CDD" id="cd21692">
    <property type="entry name" value="GINS_B_Sld5"/>
    <property type="match status" value="1"/>
</dbReference>
<dbReference type="Gene3D" id="1.20.58.1030">
    <property type="match status" value="1"/>
</dbReference>
<proteinExistence type="inferred from homology"/>
<dbReference type="OrthoDB" id="338231at2759"/>
<evidence type="ECO:0000259" key="2">
    <source>
        <dbReference type="Pfam" id="PF16922"/>
    </source>
</evidence>